<evidence type="ECO:0000313" key="9">
    <source>
        <dbReference type="EMBL" id="GGF88823.1"/>
    </source>
</evidence>
<dbReference type="AlphaFoldDB" id="A0A8J2Z2L0"/>
<evidence type="ECO:0000256" key="7">
    <source>
        <dbReference type="RuleBase" id="RU000477"/>
    </source>
</evidence>
<dbReference type="InterPro" id="IPR050363">
    <property type="entry name" value="MIP/Aquaporin"/>
</dbReference>
<keyword evidence="10" id="KW-1185">Reference proteome</keyword>
<feature type="transmembrane region" description="Helical" evidence="8">
    <location>
        <begin position="81"/>
        <end position="108"/>
    </location>
</feature>
<keyword evidence="5 8" id="KW-1133">Transmembrane helix</keyword>
<dbReference type="Pfam" id="PF00230">
    <property type="entry name" value="MIP"/>
    <property type="match status" value="1"/>
</dbReference>
<evidence type="ECO:0000256" key="2">
    <source>
        <dbReference type="ARBA" id="ARBA00006175"/>
    </source>
</evidence>
<feature type="transmembrane region" description="Helical" evidence="8">
    <location>
        <begin position="221"/>
        <end position="244"/>
    </location>
</feature>
<dbReference type="EMBL" id="BMJS01000001">
    <property type="protein sequence ID" value="GGF88823.1"/>
    <property type="molecule type" value="Genomic_DNA"/>
</dbReference>
<dbReference type="RefSeq" id="WP_117001147.1">
    <property type="nucleotide sequence ID" value="NZ_BMJS01000001.1"/>
</dbReference>
<dbReference type="InterPro" id="IPR000425">
    <property type="entry name" value="MIP"/>
</dbReference>
<organism evidence="9 10">
    <name type="scientific">Cysteiniphilum litorale</name>
    <dbReference type="NCBI Taxonomy" id="2056700"/>
    <lineage>
        <taxon>Bacteria</taxon>
        <taxon>Pseudomonadati</taxon>
        <taxon>Pseudomonadota</taxon>
        <taxon>Gammaproteobacteria</taxon>
        <taxon>Thiotrichales</taxon>
        <taxon>Fastidiosibacteraceae</taxon>
        <taxon>Cysteiniphilum</taxon>
    </lineage>
</organism>
<dbReference type="PANTHER" id="PTHR43829">
    <property type="entry name" value="AQUAPORIN OR AQUAGLYCEROPORIN RELATED"/>
    <property type="match status" value="1"/>
</dbReference>
<comment type="subcellular location">
    <subcellularLocation>
        <location evidence="1">Membrane</location>
        <topology evidence="1">Multi-pass membrane protein</topology>
    </subcellularLocation>
</comment>
<dbReference type="GO" id="GO:0015254">
    <property type="term" value="F:glycerol channel activity"/>
    <property type="evidence" value="ECO:0007669"/>
    <property type="project" value="TreeGrafter"/>
</dbReference>
<reference evidence="9" key="1">
    <citation type="journal article" date="2014" name="Int. J. Syst. Evol. Microbiol.">
        <title>Complete genome sequence of Corynebacterium casei LMG S-19264T (=DSM 44701T), isolated from a smear-ripened cheese.</title>
        <authorList>
            <consortium name="US DOE Joint Genome Institute (JGI-PGF)"/>
            <person name="Walter F."/>
            <person name="Albersmeier A."/>
            <person name="Kalinowski J."/>
            <person name="Ruckert C."/>
        </authorList>
    </citation>
    <scope>NUCLEOTIDE SEQUENCE</scope>
    <source>
        <strain evidence="9">CGMCC 1.15758</strain>
    </source>
</reference>
<feature type="transmembrane region" description="Helical" evidence="8">
    <location>
        <begin position="6"/>
        <end position="29"/>
    </location>
</feature>
<evidence type="ECO:0000256" key="6">
    <source>
        <dbReference type="ARBA" id="ARBA00023136"/>
    </source>
</evidence>
<evidence type="ECO:0000256" key="3">
    <source>
        <dbReference type="ARBA" id="ARBA00022448"/>
    </source>
</evidence>
<keyword evidence="4 7" id="KW-0812">Transmembrane</keyword>
<accession>A0A8J2Z2L0</accession>
<dbReference type="InterPro" id="IPR023271">
    <property type="entry name" value="Aquaporin-like"/>
</dbReference>
<comment type="caution">
    <text evidence="9">The sequence shown here is derived from an EMBL/GenBank/DDBJ whole genome shotgun (WGS) entry which is preliminary data.</text>
</comment>
<feature type="transmembrane region" description="Helical" evidence="8">
    <location>
        <begin position="41"/>
        <end position="61"/>
    </location>
</feature>
<dbReference type="PRINTS" id="PR00783">
    <property type="entry name" value="MINTRINSICP"/>
</dbReference>
<proteinExistence type="inferred from homology"/>
<dbReference type="PANTHER" id="PTHR43829:SF9">
    <property type="entry name" value="AQUAPORIN-9"/>
    <property type="match status" value="1"/>
</dbReference>
<evidence type="ECO:0000313" key="10">
    <source>
        <dbReference type="Proteomes" id="UP000636949"/>
    </source>
</evidence>
<dbReference type="GO" id="GO:0005886">
    <property type="term" value="C:plasma membrane"/>
    <property type="evidence" value="ECO:0007669"/>
    <property type="project" value="TreeGrafter"/>
</dbReference>
<evidence type="ECO:0000256" key="1">
    <source>
        <dbReference type="ARBA" id="ARBA00004141"/>
    </source>
</evidence>
<sequence>MLHSAFFGELLGCLVLILLGGGVVAGVLLKQSKAENSGWMVITAGWGFAVMMAVFVAQAAGSPQADINPAVTLAKYLLGGVYHSFGEVLLLWIAQVIGCFLGAVLVWLSYYPHWQYTDNAHFKLMVFSTYPAMRHKGSNFVTELIATTLLIVFVGALISYGNQLPFANGSLPYVFGFAIWGIGLSLGGPTGYAINPARDLGPRIAHALLPIKGKGSSDWSYAWVPILAPLAGAVLGFVLIRVFMF</sequence>
<protein>
    <submittedName>
        <fullName evidence="9">Major intrinsic protein</fullName>
    </submittedName>
</protein>
<evidence type="ECO:0000256" key="8">
    <source>
        <dbReference type="SAM" id="Phobius"/>
    </source>
</evidence>
<dbReference type="Proteomes" id="UP000636949">
    <property type="component" value="Unassembled WGS sequence"/>
</dbReference>
<keyword evidence="3 7" id="KW-0813">Transport</keyword>
<evidence type="ECO:0000256" key="5">
    <source>
        <dbReference type="ARBA" id="ARBA00022989"/>
    </source>
</evidence>
<keyword evidence="6 8" id="KW-0472">Membrane</keyword>
<name>A0A8J2Z2L0_9GAMM</name>
<feature type="transmembrane region" description="Helical" evidence="8">
    <location>
        <begin position="140"/>
        <end position="161"/>
    </location>
</feature>
<dbReference type="SUPFAM" id="SSF81338">
    <property type="entry name" value="Aquaporin-like"/>
    <property type="match status" value="1"/>
</dbReference>
<dbReference type="Gene3D" id="1.20.1080.10">
    <property type="entry name" value="Glycerol uptake facilitator protein"/>
    <property type="match status" value="1"/>
</dbReference>
<comment type="similarity">
    <text evidence="2 7">Belongs to the MIP/aquaporin (TC 1.A.8) family.</text>
</comment>
<reference evidence="9" key="2">
    <citation type="submission" date="2020-09" db="EMBL/GenBank/DDBJ databases">
        <authorList>
            <person name="Sun Q."/>
            <person name="Zhou Y."/>
        </authorList>
    </citation>
    <scope>NUCLEOTIDE SEQUENCE</scope>
    <source>
        <strain evidence="9">CGMCC 1.15758</strain>
    </source>
</reference>
<dbReference type="OrthoDB" id="9807293at2"/>
<feature type="transmembrane region" description="Helical" evidence="8">
    <location>
        <begin position="173"/>
        <end position="194"/>
    </location>
</feature>
<gene>
    <name evidence="9" type="ORF">GCM10010995_02560</name>
</gene>
<evidence type="ECO:0000256" key="4">
    <source>
        <dbReference type="ARBA" id="ARBA00022692"/>
    </source>
</evidence>